<dbReference type="Proteomes" id="UP000179807">
    <property type="component" value="Unassembled WGS sequence"/>
</dbReference>
<gene>
    <name evidence="1" type="ORF">TRFO_15492</name>
</gene>
<protein>
    <submittedName>
        <fullName evidence="1">Uncharacterized protein</fullName>
    </submittedName>
</protein>
<reference evidence="1" key="1">
    <citation type="submission" date="2016-10" db="EMBL/GenBank/DDBJ databases">
        <authorList>
            <person name="Benchimol M."/>
            <person name="Almeida L.G."/>
            <person name="Vasconcelos A.T."/>
            <person name="Perreira-Neves A."/>
            <person name="Rosa I.A."/>
            <person name="Tasca T."/>
            <person name="Bogo M.R."/>
            <person name="de Souza W."/>
        </authorList>
    </citation>
    <scope>NUCLEOTIDE SEQUENCE [LARGE SCALE GENOMIC DNA]</scope>
    <source>
        <strain evidence="1">K</strain>
    </source>
</reference>
<keyword evidence="2" id="KW-1185">Reference proteome</keyword>
<comment type="caution">
    <text evidence="1">The sequence shown here is derived from an EMBL/GenBank/DDBJ whole genome shotgun (WGS) entry which is preliminary data.</text>
</comment>
<sequence length="534" mass="62919">MLAYKDDFNELNQFMKTADLEKGFASKNRSDWVNEFIQLFIYNISINDVESAVDIFDQYEKRIQSREFDVLPPIVFSDEFVDEIHQLLNPNFIDSLLMPALTTFMSFYIFDLKIDLLPVRMIFDDIRNMFEQVDDETQDLMLNIVGHAANHSNETARYIIDLFPIEMIKSFYLNHHYFSSPISKLIYEFTFCQLSTSEVFNLLFISVSICRNSVINPSDNRQTKKNHINESNQRIKSNQANLKFFKQNISSEQINIFPNQTILSQCGEPQNFFHQKDDDEDEDEKLETEKIIRIIDTTEFNNSLRAIINLIYKYPDSTNYLCDENTQFDLFLDKLLEYHGNSNPIILEAIYKLYRNIRHLAENFKIPKISYSTIISYINPDIDMQHNSDVILNAERILKYQIIFNKRNLNMYKYFKNKMILDRLLKIILNAPYSLKLNTLSTLAKVLQFSPIFLINHAAKINMGILLIDEIDRENTGLTNKVISCLNSLFSQMIKYGFKTKEMVDYLKENDEVHNIEDPDILNELEEIYDHLSH</sequence>
<dbReference type="EMBL" id="MLAK01000412">
    <property type="protein sequence ID" value="OHT14201.1"/>
    <property type="molecule type" value="Genomic_DNA"/>
</dbReference>
<accession>A0A1J4KSC9</accession>
<evidence type="ECO:0000313" key="2">
    <source>
        <dbReference type="Proteomes" id="UP000179807"/>
    </source>
</evidence>
<dbReference type="VEuPathDB" id="TrichDB:TRFO_15492"/>
<dbReference type="GeneID" id="94833119"/>
<dbReference type="RefSeq" id="XP_068367337.1">
    <property type="nucleotide sequence ID" value="XM_068498415.1"/>
</dbReference>
<dbReference type="AlphaFoldDB" id="A0A1J4KSC9"/>
<name>A0A1J4KSC9_9EUKA</name>
<evidence type="ECO:0000313" key="1">
    <source>
        <dbReference type="EMBL" id="OHT14201.1"/>
    </source>
</evidence>
<organism evidence="1 2">
    <name type="scientific">Tritrichomonas foetus</name>
    <dbReference type="NCBI Taxonomy" id="1144522"/>
    <lineage>
        <taxon>Eukaryota</taxon>
        <taxon>Metamonada</taxon>
        <taxon>Parabasalia</taxon>
        <taxon>Tritrichomonadida</taxon>
        <taxon>Tritrichomonadidae</taxon>
        <taxon>Tritrichomonas</taxon>
    </lineage>
</organism>
<proteinExistence type="predicted"/>